<dbReference type="Proteomes" id="UP000596660">
    <property type="component" value="Unplaced"/>
</dbReference>
<dbReference type="Gramene" id="AUR62005399-RA">
    <property type="protein sequence ID" value="AUR62005399-RA:cds"/>
    <property type="gene ID" value="AUR62005399"/>
</dbReference>
<dbReference type="SMART" id="SM00108">
    <property type="entry name" value="B_lectin"/>
    <property type="match status" value="1"/>
</dbReference>
<dbReference type="CDD" id="cd00028">
    <property type="entry name" value="B_lectin"/>
    <property type="match status" value="1"/>
</dbReference>
<evidence type="ECO:0000259" key="3">
    <source>
        <dbReference type="PROSITE" id="PS50927"/>
    </source>
</evidence>
<reference evidence="4" key="2">
    <citation type="submission" date="2021-03" db="UniProtKB">
        <authorList>
            <consortium name="EnsemblPlants"/>
        </authorList>
    </citation>
    <scope>IDENTIFICATION</scope>
</reference>
<dbReference type="Gene3D" id="2.90.10.10">
    <property type="entry name" value="Bulb-type lectin domain"/>
    <property type="match status" value="1"/>
</dbReference>
<organism evidence="4 5">
    <name type="scientific">Chenopodium quinoa</name>
    <name type="common">Quinoa</name>
    <dbReference type="NCBI Taxonomy" id="63459"/>
    <lineage>
        <taxon>Eukaryota</taxon>
        <taxon>Viridiplantae</taxon>
        <taxon>Streptophyta</taxon>
        <taxon>Embryophyta</taxon>
        <taxon>Tracheophyta</taxon>
        <taxon>Spermatophyta</taxon>
        <taxon>Magnoliopsida</taxon>
        <taxon>eudicotyledons</taxon>
        <taxon>Gunneridae</taxon>
        <taxon>Pentapetalae</taxon>
        <taxon>Caryophyllales</taxon>
        <taxon>Chenopodiaceae</taxon>
        <taxon>Chenopodioideae</taxon>
        <taxon>Atripliceae</taxon>
        <taxon>Chenopodium</taxon>
    </lineage>
</organism>
<evidence type="ECO:0000256" key="2">
    <source>
        <dbReference type="ARBA" id="ARBA00023180"/>
    </source>
</evidence>
<dbReference type="SUPFAM" id="SSF51110">
    <property type="entry name" value="alpha-D-mannose-specific plant lectins"/>
    <property type="match status" value="1"/>
</dbReference>
<keyword evidence="5" id="KW-1185">Reference proteome</keyword>
<dbReference type="PANTHER" id="PTHR32444:SF83">
    <property type="entry name" value="G-TYPE LECTIN S-RECEPTOR-LIKE SERINE_THREONINE-PROTEIN KINASE LECRK3"/>
    <property type="match status" value="1"/>
</dbReference>
<dbReference type="PANTHER" id="PTHR32444">
    <property type="entry name" value="BULB-TYPE LECTIN DOMAIN-CONTAINING PROTEIN"/>
    <property type="match status" value="1"/>
</dbReference>
<feature type="domain" description="Bulb-type lectin" evidence="3">
    <location>
        <begin position="24"/>
        <end position="144"/>
    </location>
</feature>
<evidence type="ECO:0000313" key="4">
    <source>
        <dbReference type="EnsemblPlants" id="AUR62005399-RA:cds"/>
    </source>
</evidence>
<dbReference type="Pfam" id="PF01453">
    <property type="entry name" value="B_lectin"/>
    <property type="match status" value="1"/>
</dbReference>
<evidence type="ECO:0000256" key="1">
    <source>
        <dbReference type="ARBA" id="ARBA00022729"/>
    </source>
</evidence>
<proteinExistence type="predicted"/>
<accession>A0A803L0L1</accession>
<keyword evidence="2" id="KW-0325">Glycoprotein</keyword>
<evidence type="ECO:0000313" key="5">
    <source>
        <dbReference type="Proteomes" id="UP000596660"/>
    </source>
</evidence>
<dbReference type="EnsemblPlants" id="AUR62005399-RA">
    <property type="protein sequence ID" value="AUR62005399-RA:cds"/>
    <property type="gene ID" value="AUR62005399"/>
</dbReference>
<reference evidence="4" key="1">
    <citation type="journal article" date="2017" name="Nature">
        <title>The genome of Chenopodium quinoa.</title>
        <authorList>
            <person name="Jarvis D.E."/>
            <person name="Ho Y.S."/>
            <person name="Lightfoot D.J."/>
            <person name="Schmoeckel S.M."/>
            <person name="Li B."/>
            <person name="Borm T.J.A."/>
            <person name="Ohyanagi H."/>
            <person name="Mineta K."/>
            <person name="Michell C.T."/>
            <person name="Saber N."/>
            <person name="Kharbatia N.M."/>
            <person name="Rupper R.R."/>
            <person name="Sharp A.R."/>
            <person name="Dally N."/>
            <person name="Boughton B.A."/>
            <person name="Woo Y.H."/>
            <person name="Gao G."/>
            <person name="Schijlen E.G.W.M."/>
            <person name="Guo X."/>
            <person name="Momin A.A."/>
            <person name="Negrao S."/>
            <person name="Al-Babili S."/>
            <person name="Gehring C."/>
            <person name="Roessner U."/>
            <person name="Jung C."/>
            <person name="Murphy K."/>
            <person name="Arold S.T."/>
            <person name="Gojobori T."/>
            <person name="van der Linden C.G."/>
            <person name="van Loo E.N."/>
            <person name="Jellen E.N."/>
            <person name="Maughan P.J."/>
            <person name="Tester M."/>
        </authorList>
    </citation>
    <scope>NUCLEOTIDE SEQUENCE [LARGE SCALE GENOMIC DNA]</scope>
    <source>
        <strain evidence="4">cv. PI 614886</strain>
    </source>
</reference>
<dbReference type="PROSITE" id="PS50927">
    <property type="entry name" value="BULB_LECTIN"/>
    <property type="match status" value="1"/>
</dbReference>
<protein>
    <recommendedName>
        <fullName evidence="3">Bulb-type lectin domain-containing protein</fullName>
    </recommendedName>
</protein>
<dbReference type="InterPro" id="IPR001480">
    <property type="entry name" value="Bulb-type_lectin_dom"/>
</dbReference>
<dbReference type="OMA" id="HAQPRNI"/>
<sequence length="161" mass="17824">MMKTIVIIFVILPIAPILILGINGNSLSKGSFLSVENPIDTLTSPNSVFSAGFYPVGNNAFCFAIWFKNSVDKAVVWMANRDQPVNGKFSRLKLLKDGNLKLMDAGRITLWSSNTFGSSILQLLDTSNLVLKNSSQAILWQSFKFPTNTSLANQYLTWELT</sequence>
<keyword evidence="1" id="KW-0732">Signal</keyword>
<dbReference type="AlphaFoldDB" id="A0A803L0L1"/>
<name>A0A803L0L1_CHEQI</name>
<dbReference type="InterPro" id="IPR036426">
    <property type="entry name" value="Bulb-type_lectin_dom_sf"/>
</dbReference>